<dbReference type="Gene3D" id="1.10.555.10">
    <property type="entry name" value="Rho GTPase activation protein"/>
    <property type="match status" value="1"/>
</dbReference>
<dbReference type="GO" id="GO:0005938">
    <property type="term" value="C:cell cortex"/>
    <property type="evidence" value="ECO:0007669"/>
    <property type="project" value="TreeGrafter"/>
</dbReference>
<feature type="region of interest" description="Disordered" evidence="2">
    <location>
        <begin position="1"/>
        <end position="73"/>
    </location>
</feature>
<dbReference type="SUPFAM" id="SSF48350">
    <property type="entry name" value="GTPase activation domain, GAP"/>
    <property type="match status" value="1"/>
</dbReference>
<keyword evidence="1" id="KW-0343">GTPase activation</keyword>
<dbReference type="SMART" id="SM00324">
    <property type="entry name" value="RhoGAP"/>
    <property type="match status" value="1"/>
</dbReference>
<feature type="compositionally biased region" description="Basic residues" evidence="2">
    <location>
        <begin position="8"/>
        <end position="17"/>
    </location>
</feature>
<organism evidence="4 5">
    <name type="scientific">Maudiozyma humilis</name>
    <name type="common">Sour dough yeast</name>
    <name type="synonym">Kazachstania humilis</name>
    <dbReference type="NCBI Taxonomy" id="51915"/>
    <lineage>
        <taxon>Eukaryota</taxon>
        <taxon>Fungi</taxon>
        <taxon>Dikarya</taxon>
        <taxon>Ascomycota</taxon>
        <taxon>Saccharomycotina</taxon>
        <taxon>Saccharomycetes</taxon>
        <taxon>Saccharomycetales</taxon>
        <taxon>Saccharomycetaceae</taxon>
        <taxon>Maudiozyma</taxon>
    </lineage>
</organism>
<gene>
    <name evidence="4" type="ORF">DAKH74_007660</name>
</gene>
<sequence length="389" mass="43508">MTGFLKQFNKKHQHHRSLPTDSTVASTTVSNVIYSPPPPLDRSLSDTSTPSDHIPRSDNFATPTAHGVDVATSPTKSAGLALKNWFADWSPRKSNANKHFSYDRPGIQRISSGTSSHSSHSIGTSRSRESVFDTSLQRSMEIAKCEIVLNGAFGDRKFGFVPVVVAKCGSIIKQHGLATSGLFRIGGNKKRIDHLAYEVFTREPFYGLNFEYEAPSTPGERAKYTIHDFASLLKGYLNRLTEPVVPYSLFEEFVHVIPEYDARTSKYYDIIENPTSTEGEISAAKESLRPSAKTIKDIAHKFHDVVLAMPWENRDLLVYILDLLHMVQKRSATNLMTAQNLAIVFQPSLLSPEDLMTDMDAHRLARHSLHFLIENFDELADDHLFEGSA</sequence>
<proteinExistence type="predicted"/>
<comment type="caution">
    <text evidence="4">The sequence shown here is derived from an EMBL/GenBank/DDBJ whole genome shotgun (WGS) entry which is preliminary data.</text>
</comment>
<dbReference type="InterPro" id="IPR000198">
    <property type="entry name" value="RhoGAP_dom"/>
</dbReference>
<evidence type="ECO:0000313" key="4">
    <source>
        <dbReference type="EMBL" id="GMM54150.1"/>
    </source>
</evidence>
<dbReference type="PANTHER" id="PTHR15228:SF25">
    <property type="entry name" value="F-BAR DOMAIN-CONTAINING PROTEIN"/>
    <property type="match status" value="1"/>
</dbReference>
<dbReference type="GO" id="GO:0007165">
    <property type="term" value="P:signal transduction"/>
    <property type="evidence" value="ECO:0007669"/>
    <property type="project" value="InterPro"/>
</dbReference>
<reference evidence="4 5" key="1">
    <citation type="journal article" date="2023" name="Elife">
        <title>Identification of key yeast species and microbe-microbe interactions impacting larval growth of Drosophila in the wild.</title>
        <authorList>
            <person name="Mure A."/>
            <person name="Sugiura Y."/>
            <person name="Maeda R."/>
            <person name="Honda K."/>
            <person name="Sakurai N."/>
            <person name="Takahashi Y."/>
            <person name="Watada M."/>
            <person name="Katoh T."/>
            <person name="Gotoh A."/>
            <person name="Gotoh Y."/>
            <person name="Taniguchi I."/>
            <person name="Nakamura K."/>
            <person name="Hayashi T."/>
            <person name="Katayama T."/>
            <person name="Uemura T."/>
            <person name="Hattori Y."/>
        </authorList>
    </citation>
    <scope>NUCLEOTIDE SEQUENCE [LARGE SCALE GENOMIC DNA]</scope>
    <source>
        <strain evidence="4 5">KH-74</strain>
    </source>
</reference>
<dbReference type="PROSITE" id="PS50238">
    <property type="entry name" value="RHOGAP"/>
    <property type="match status" value="1"/>
</dbReference>
<accession>A0AAV5RRS3</accession>
<dbReference type="InterPro" id="IPR051025">
    <property type="entry name" value="RhoGAP"/>
</dbReference>
<evidence type="ECO:0000313" key="5">
    <source>
        <dbReference type="Proteomes" id="UP001377567"/>
    </source>
</evidence>
<feature type="compositionally biased region" description="Low complexity" evidence="2">
    <location>
        <begin position="109"/>
        <end position="125"/>
    </location>
</feature>
<keyword evidence="5" id="KW-1185">Reference proteome</keyword>
<evidence type="ECO:0000256" key="1">
    <source>
        <dbReference type="ARBA" id="ARBA00022468"/>
    </source>
</evidence>
<name>A0AAV5RRS3_MAUHU</name>
<dbReference type="Proteomes" id="UP001377567">
    <property type="component" value="Unassembled WGS sequence"/>
</dbReference>
<dbReference type="GO" id="GO:0005096">
    <property type="term" value="F:GTPase activator activity"/>
    <property type="evidence" value="ECO:0007669"/>
    <property type="project" value="UniProtKB-KW"/>
</dbReference>
<feature type="region of interest" description="Disordered" evidence="2">
    <location>
        <begin position="97"/>
        <end position="130"/>
    </location>
</feature>
<evidence type="ECO:0000259" key="3">
    <source>
        <dbReference type="PROSITE" id="PS50238"/>
    </source>
</evidence>
<dbReference type="EMBL" id="BTGD01000001">
    <property type="protein sequence ID" value="GMM54150.1"/>
    <property type="molecule type" value="Genomic_DNA"/>
</dbReference>
<feature type="compositionally biased region" description="Polar residues" evidence="2">
    <location>
        <begin position="19"/>
        <end position="33"/>
    </location>
</feature>
<protein>
    <recommendedName>
        <fullName evidence="3">Rho-GAP domain-containing protein</fullName>
    </recommendedName>
</protein>
<dbReference type="Pfam" id="PF00620">
    <property type="entry name" value="RhoGAP"/>
    <property type="match status" value="1"/>
</dbReference>
<dbReference type="GO" id="GO:0060237">
    <property type="term" value="P:regulation of fungal-type cell wall organization"/>
    <property type="evidence" value="ECO:0007669"/>
    <property type="project" value="TreeGrafter"/>
</dbReference>
<dbReference type="InterPro" id="IPR008936">
    <property type="entry name" value="Rho_GTPase_activation_prot"/>
</dbReference>
<dbReference type="AlphaFoldDB" id="A0AAV5RRS3"/>
<dbReference type="PANTHER" id="PTHR15228">
    <property type="entry name" value="SPERMATHECAL PHYSIOLOGY VARIANT"/>
    <property type="match status" value="1"/>
</dbReference>
<evidence type="ECO:0000256" key="2">
    <source>
        <dbReference type="SAM" id="MobiDB-lite"/>
    </source>
</evidence>
<feature type="domain" description="Rho-GAP" evidence="3">
    <location>
        <begin position="147"/>
        <end position="380"/>
    </location>
</feature>